<dbReference type="EMBL" id="CM023473">
    <property type="protein sequence ID" value="KAH7953647.1"/>
    <property type="molecule type" value="Genomic_DNA"/>
</dbReference>
<protein>
    <submittedName>
        <fullName evidence="1">Uncharacterized protein</fullName>
    </submittedName>
</protein>
<name>A0ACB8CXB5_DERSI</name>
<proteinExistence type="predicted"/>
<organism evidence="1 2">
    <name type="scientific">Dermacentor silvarum</name>
    <name type="common">Tick</name>
    <dbReference type="NCBI Taxonomy" id="543639"/>
    <lineage>
        <taxon>Eukaryota</taxon>
        <taxon>Metazoa</taxon>
        <taxon>Ecdysozoa</taxon>
        <taxon>Arthropoda</taxon>
        <taxon>Chelicerata</taxon>
        <taxon>Arachnida</taxon>
        <taxon>Acari</taxon>
        <taxon>Parasitiformes</taxon>
        <taxon>Ixodida</taxon>
        <taxon>Ixodoidea</taxon>
        <taxon>Ixodidae</taxon>
        <taxon>Rhipicephalinae</taxon>
        <taxon>Dermacentor</taxon>
    </lineage>
</organism>
<reference evidence="1" key="1">
    <citation type="submission" date="2020-05" db="EMBL/GenBank/DDBJ databases">
        <title>Large-scale comparative analyses of tick genomes elucidate their genetic diversity and vector capacities.</title>
        <authorList>
            <person name="Jia N."/>
            <person name="Wang J."/>
            <person name="Shi W."/>
            <person name="Du L."/>
            <person name="Sun Y."/>
            <person name="Zhan W."/>
            <person name="Jiang J."/>
            <person name="Wang Q."/>
            <person name="Zhang B."/>
            <person name="Ji P."/>
            <person name="Sakyi L.B."/>
            <person name="Cui X."/>
            <person name="Yuan T."/>
            <person name="Jiang B."/>
            <person name="Yang W."/>
            <person name="Lam T.T.-Y."/>
            <person name="Chang Q."/>
            <person name="Ding S."/>
            <person name="Wang X."/>
            <person name="Zhu J."/>
            <person name="Ruan X."/>
            <person name="Zhao L."/>
            <person name="Wei J."/>
            <person name="Que T."/>
            <person name="Du C."/>
            <person name="Cheng J."/>
            <person name="Dai P."/>
            <person name="Han X."/>
            <person name="Huang E."/>
            <person name="Gao Y."/>
            <person name="Liu J."/>
            <person name="Shao H."/>
            <person name="Ye R."/>
            <person name="Li L."/>
            <person name="Wei W."/>
            <person name="Wang X."/>
            <person name="Wang C."/>
            <person name="Yang T."/>
            <person name="Huo Q."/>
            <person name="Li W."/>
            <person name="Guo W."/>
            <person name="Chen H."/>
            <person name="Zhou L."/>
            <person name="Ni X."/>
            <person name="Tian J."/>
            <person name="Zhou Y."/>
            <person name="Sheng Y."/>
            <person name="Liu T."/>
            <person name="Pan Y."/>
            <person name="Xia L."/>
            <person name="Li J."/>
            <person name="Zhao F."/>
            <person name="Cao W."/>
        </authorList>
    </citation>
    <scope>NUCLEOTIDE SEQUENCE</scope>
    <source>
        <strain evidence="1">Dsil-2018</strain>
    </source>
</reference>
<comment type="caution">
    <text evidence="1">The sequence shown here is derived from an EMBL/GenBank/DDBJ whole genome shotgun (WGS) entry which is preliminary data.</text>
</comment>
<evidence type="ECO:0000313" key="1">
    <source>
        <dbReference type="EMBL" id="KAH7953647.1"/>
    </source>
</evidence>
<dbReference type="Proteomes" id="UP000821865">
    <property type="component" value="Chromosome 4"/>
</dbReference>
<evidence type="ECO:0000313" key="2">
    <source>
        <dbReference type="Proteomes" id="UP000821865"/>
    </source>
</evidence>
<keyword evidence="2" id="KW-1185">Reference proteome</keyword>
<gene>
    <name evidence="1" type="ORF">HPB49_010855</name>
</gene>
<accession>A0ACB8CXB5</accession>
<sequence>MLRISAELQFFVYSRTDQSSGGGLGRGPVKIVQQVTADVLASSRQHFPSDEAQLRQIVRRERKADCPHESSAVQELIIEGEFRTTLYGREFLRRDCTSADRARLLISFTDENLRKLNDAPMWLMDETFKTVSALL</sequence>